<protein>
    <recommendedName>
        <fullName evidence="3">Lipoprotein</fullName>
    </recommendedName>
</protein>
<evidence type="ECO:0000313" key="2">
    <source>
        <dbReference type="Proteomes" id="UP000235406"/>
    </source>
</evidence>
<evidence type="ECO:0008006" key="3">
    <source>
        <dbReference type="Google" id="ProtNLM"/>
    </source>
</evidence>
<sequence length="135" mass="14799">MRKLTSNKSRTTVVVLSSLLLLGCASKPRKVTASLPLVEAAEVQLGESIPQQYWSELNNPNQTSLTHNDYNIRLSSPYSSGLGYQCRVLEVETISEGKRNRIACASISKNVDGSETKSWYLAPSIVEAATVIKIQ</sequence>
<dbReference type="RefSeq" id="WP_102434418.1">
    <property type="nucleotide sequence ID" value="NZ_CAWNVI010000065.1"/>
</dbReference>
<accession>A0A2N7KEG7</accession>
<dbReference type="AlphaFoldDB" id="A0A2N7KEG7"/>
<gene>
    <name evidence="1" type="ORF">BCT49_24490</name>
</gene>
<dbReference type="OrthoDB" id="5881505at2"/>
<comment type="caution">
    <text evidence="1">The sequence shown here is derived from an EMBL/GenBank/DDBJ whole genome shotgun (WGS) entry which is preliminary data.</text>
</comment>
<proteinExistence type="predicted"/>
<name>A0A2N7KEG7_9VIBR</name>
<evidence type="ECO:0000313" key="1">
    <source>
        <dbReference type="EMBL" id="PMM74066.1"/>
    </source>
</evidence>
<organism evidence="1 2">
    <name type="scientific">Vibrio lentus</name>
    <dbReference type="NCBI Taxonomy" id="136468"/>
    <lineage>
        <taxon>Bacteria</taxon>
        <taxon>Pseudomonadati</taxon>
        <taxon>Pseudomonadota</taxon>
        <taxon>Gammaproteobacteria</taxon>
        <taxon>Vibrionales</taxon>
        <taxon>Vibrionaceae</taxon>
        <taxon>Vibrio</taxon>
    </lineage>
</organism>
<reference evidence="2" key="1">
    <citation type="submission" date="2016-07" db="EMBL/GenBank/DDBJ databases">
        <title>Nontailed viruses are major unrecognized killers of bacteria in the ocean.</title>
        <authorList>
            <person name="Kauffman K."/>
            <person name="Hussain F."/>
            <person name="Yang J."/>
            <person name="Arevalo P."/>
            <person name="Brown J."/>
            <person name="Cutler M."/>
            <person name="Kelly L."/>
            <person name="Polz M.F."/>
        </authorList>
    </citation>
    <scope>NUCLEOTIDE SEQUENCE [LARGE SCALE GENOMIC DNA]</scope>
    <source>
        <strain evidence="2">10N.261.46.F8</strain>
    </source>
</reference>
<dbReference type="Proteomes" id="UP000235406">
    <property type="component" value="Unassembled WGS sequence"/>
</dbReference>
<dbReference type="PROSITE" id="PS51257">
    <property type="entry name" value="PROKAR_LIPOPROTEIN"/>
    <property type="match status" value="1"/>
</dbReference>
<dbReference type="EMBL" id="MCZK01000065">
    <property type="protein sequence ID" value="PMM74066.1"/>
    <property type="molecule type" value="Genomic_DNA"/>
</dbReference>